<feature type="region of interest" description="Disordered" evidence="1">
    <location>
        <begin position="113"/>
        <end position="220"/>
    </location>
</feature>
<dbReference type="AlphaFoldDB" id="A0A2G5E544"/>
<dbReference type="GO" id="GO:0003729">
    <property type="term" value="F:mRNA binding"/>
    <property type="evidence" value="ECO:0007669"/>
    <property type="project" value="TreeGrafter"/>
</dbReference>
<accession>A0A2G5E544</accession>
<evidence type="ECO:0000313" key="2">
    <source>
        <dbReference type="EMBL" id="PIA50850.1"/>
    </source>
</evidence>
<feature type="compositionally biased region" description="Basic and acidic residues" evidence="1">
    <location>
        <begin position="116"/>
        <end position="125"/>
    </location>
</feature>
<evidence type="ECO:0000256" key="1">
    <source>
        <dbReference type="SAM" id="MobiDB-lite"/>
    </source>
</evidence>
<gene>
    <name evidence="2" type="ORF">AQUCO_01200252v1</name>
</gene>
<dbReference type="PANTHER" id="PTHR32091">
    <property type="entry name" value="EUKARYOTIC TRANSLATION INITIATION FACTOR 4B"/>
    <property type="match status" value="1"/>
</dbReference>
<organism evidence="2 3">
    <name type="scientific">Aquilegia coerulea</name>
    <name type="common">Rocky mountain columbine</name>
    <dbReference type="NCBI Taxonomy" id="218851"/>
    <lineage>
        <taxon>Eukaryota</taxon>
        <taxon>Viridiplantae</taxon>
        <taxon>Streptophyta</taxon>
        <taxon>Embryophyta</taxon>
        <taxon>Tracheophyta</taxon>
        <taxon>Spermatophyta</taxon>
        <taxon>Magnoliopsida</taxon>
        <taxon>Ranunculales</taxon>
        <taxon>Ranunculaceae</taxon>
        <taxon>Thalictroideae</taxon>
        <taxon>Aquilegia</taxon>
    </lineage>
</organism>
<dbReference type="InterPro" id="IPR010433">
    <property type="entry name" value="EIF-4B_pln"/>
</dbReference>
<dbReference type="STRING" id="218851.A0A2G5E544"/>
<feature type="compositionally biased region" description="Low complexity" evidence="1">
    <location>
        <begin position="197"/>
        <end position="218"/>
    </location>
</feature>
<keyword evidence="3" id="KW-1185">Reference proteome</keyword>
<dbReference type="OrthoDB" id="48651at2759"/>
<reference evidence="2 3" key="1">
    <citation type="submission" date="2017-09" db="EMBL/GenBank/DDBJ databases">
        <title>WGS assembly of Aquilegia coerulea Goldsmith.</title>
        <authorList>
            <person name="Hodges S."/>
            <person name="Kramer E."/>
            <person name="Nordborg M."/>
            <person name="Tomkins J."/>
            <person name="Borevitz J."/>
            <person name="Derieg N."/>
            <person name="Yan J."/>
            <person name="Mihaltcheva S."/>
            <person name="Hayes R.D."/>
            <person name="Rokhsar D."/>
        </authorList>
    </citation>
    <scope>NUCLEOTIDE SEQUENCE [LARGE SCALE GENOMIC DNA]</scope>
    <source>
        <strain evidence="3">cv. Goldsmith</strain>
    </source>
</reference>
<dbReference type="EMBL" id="KZ305029">
    <property type="protein sequence ID" value="PIA50848.1"/>
    <property type="molecule type" value="Genomic_DNA"/>
</dbReference>
<feature type="compositionally biased region" description="Low complexity" evidence="1">
    <location>
        <begin position="32"/>
        <end position="43"/>
    </location>
</feature>
<dbReference type="PANTHER" id="PTHR32091:SF4">
    <property type="entry name" value="OS07G0546100 PROTEIN"/>
    <property type="match status" value="1"/>
</dbReference>
<feature type="region of interest" description="Disordered" evidence="1">
    <location>
        <begin position="538"/>
        <end position="668"/>
    </location>
</feature>
<dbReference type="EMBL" id="KZ305029">
    <property type="protein sequence ID" value="PIA50850.1"/>
    <property type="molecule type" value="Genomic_DNA"/>
</dbReference>
<feature type="compositionally biased region" description="Basic and acidic residues" evidence="1">
    <location>
        <begin position="538"/>
        <end position="592"/>
    </location>
</feature>
<feature type="compositionally biased region" description="Gly residues" evidence="1">
    <location>
        <begin position="185"/>
        <end position="196"/>
    </location>
</feature>
<name>A0A2G5E544_AQUCA</name>
<sequence>MSTKKKAFSGSTMTLKDFHGGSIPSDLPLPSAPGVVVRPVSSSSDHRQIPNAWTNTNRSDLVHHQQLHHHRSRPGSSGSINNRSNISGNNNSSFSSNNYDEKGSFFSHSSHNIGRNFDEDERKPLDGLSLPRRTVSDENSSNNNVRGGGGVVLPTSMTMTKTDSSSLSSSGRFNGRSVTSQQQMVGGGSGSGGGVYSGRFAGSTPVSSGGSGQSTSVPNAWGTKKEVVSVVEPVNHSNWSGPNAVSRFAQASALEKVSSGRWQTKPPVIHQPDVEIIRYSDDSDFHAAKDNYSYNEVGLMNEKADFDIVSGRFVEKCQIVEDEVNGAGGKGYLYQERARSPMYSEAGERNLSFHRDVVRPTSTDGKLDGSYTQPPMRTEVVERPKIKLLPRTKPLENLEAPIMNYAQVHQPPSHSTHVETSNEVYANENLSKPGSAGSEGDKRVVERPRLNLKPRSQPLEQADAIAERERKALFGDARPRELVLKERGVDDVVINSLDVIQPPNRLRHDPPKTETKLETVNTTPVYVDRAEKFLHDQKTGKTFDRKDHRTDFDKNEHKGSWRNENWRNSRETEKQQQQERRPEPDTWRKPVEEPNSPPSDAAGLRYGKAASALELAQAFSRSNSGPKTVERLSGQRGLPGRNQIPFSRLTETREFYSGPTPRRQINGY</sequence>
<evidence type="ECO:0000313" key="3">
    <source>
        <dbReference type="Proteomes" id="UP000230069"/>
    </source>
</evidence>
<feature type="compositionally biased region" description="Basic and acidic residues" evidence="1">
    <location>
        <begin position="439"/>
        <end position="449"/>
    </location>
</feature>
<proteinExistence type="predicted"/>
<feature type="compositionally biased region" description="Low complexity" evidence="1">
    <location>
        <begin position="74"/>
        <end position="95"/>
    </location>
</feature>
<feature type="compositionally biased region" description="Low complexity" evidence="1">
    <location>
        <begin position="155"/>
        <end position="170"/>
    </location>
</feature>
<dbReference type="Proteomes" id="UP000230069">
    <property type="component" value="Unassembled WGS sequence"/>
</dbReference>
<dbReference type="FunCoup" id="A0A2G5E544">
    <property type="interactions" value="2056"/>
</dbReference>
<feature type="region of interest" description="Disordered" evidence="1">
    <location>
        <begin position="1"/>
        <end position="95"/>
    </location>
</feature>
<feature type="region of interest" description="Disordered" evidence="1">
    <location>
        <begin position="428"/>
        <end position="449"/>
    </location>
</feature>
<protein>
    <submittedName>
        <fullName evidence="2">Uncharacterized protein</fullName>
    </submittedName>
</protein>
<dbReference type="GO" id="GO:0003743">
    <property type="term" value="F:translation initiation factor activity"/>
    <property type="evidence" value="ECO:0007669"/>
    <property type="project" value="InterPro"/>
</dbReference>